<keyword evidence="2" id="KW-0433">Leucine-rich repeat</keyword>
<dbReference type="SUPFAM" id="SSF52540">
    <property type="entry name" value="P-loop containing nucleoside triphosphate hydrolases"/>
    <property type="match status" value="2"/>
</dbReference>
<keyword evidence="3" id="KW-0677">Repeat</keyword>
<dbReference type="Gene3D" id="1.10.10.10">
    <property type="entry name" value="Winged helix-like DNA-binding domain superfamily/Winged helix DNA-binding domain"/>
    <property type="match status" value="1"/>
</dbReference>
<reference evidence="10 11" key="1">
    <citation type="journal article" date="2023" name="Life. Sci Alliance">
        <title>Evolutionary insights into 3D genome organization and epigenetic landscape of Vigna mungo.</title>
        <authorList>
            <person name="Junaid A."/>
            <person name="Singh B."/>
            <person name="Bhatia S."/>
        </authorList>
    </citation>
    <scope>NUCLEOTIDE SEQUENCE [LARGE SCALE GENOMIC DNA]</scope>
    <source>
        <strain evidence="10">Urdbean</strain>
    </source>
</reference>
<dbReference type="InterPro" id="IPR032675">
    <property type="entry name" value="LRR_dom_sf"/>
</dbReference>
<evidence type="ECO:0000256" key="6">
    <source>
        <dbReference type="ARBA" id="ARBA00022840"/>
    </source>
</evidence>
<evidence type="ECO:0008006" key="12">
    <source>
        <dbReference type="Google" id="ProtNLM"/>
    </source>
</evidence>
<dbReference type="Pfam" id="PF23247">
    <property type="entry name" value="LRR_RPS2"/>
    <property type="match status" value="6"/>
</dbReference>
<proteinExistence type="inferred from homology"/>
<feature type="domain" description="Disease resistance protein At4g27190-like leucine-rich repeats" evidence="9">
    <location>
        <begin position="734"/>
        <end position="831"/>
    </location>
</feature>
<feature type="domain" description="Disease resistance protein At4g27190-like leucine-rich repeats" evidence="9">
    <location>
        <begin position="1857"/>
        <end position="1898"/>
    </location>
</feature>
<accession>A0AAQ3SC17</accession>
<gene>
    <name evidence="10" type="ORF">V8G54_002005</name>
</gene>
<dbReference type="FunFam" id="3.40.50.300:FF:001091">
    <property type="entry name" value="Probable disease resistance protein At1g61300"/>
    <property type="match status" value="2"/>
</dbReference>
<dbReference type="SUPFAM" id="SSF52047">
    <property type="entry name" value="RNI-like"/>
    <property type="match status" value="2"/>
</dbReference>
<dbReference type="Pfam" id="PF00931">
    <property type="entry name" value="NB-ARC"/>
    <property type="match status" value="2"/>
</dbReference>
<keyword evidence="11" id="KW-1185">Reference proteome</keyword>
<keyword evidence="7" id="KW-0175">Coiled coil</keyword>
<feature type="domain" description="NB-ARC" evidence="8">
    <location>
        <begin position="1165"/>
        <end position="1320"/>
    </location>
</feature>
<dbReference type="SUPFAM" id="SSF52058">
    <property type="entry name" value="L domain-like"/>
    <property type="match status" value="2"/>
</dbReference>
<dbReference type="Gene3D" id="3.40.50.300">
    <property type="entry name" value="P-loop containing nucleotide triphosphate hydrolases"/>
    <property type="match status" value="2"/>
</dbReference>
<feature type="non-terminal residue" evidence="10">
    <location>
        <position position="1"/>
    </location>
</feature>
<dbReference type="GO" id="GO:0043531">
    <property type="term" value="F:ADP binding"/>
    <property type="evidence" value="ECO:0007669"/>
    <property type="project" value="InterPro"/>
</dbReference>
<dbReference type="Proteomes" id="UP001374535">
    <property type="component" value="Chromosome 1"/>
</dbReference>
<dbReference type="PANTHER" id="PTHR33463">
    <property type="entry name" value="NB-ARC DOMAIN-CONTAINING PROTEIN-RELATED"/>
    <property type="match status" value="1"/>
</dbReference>
<dbReference type="Gene3D" id="3.80.10.10">
    <property type="entry name" value="Ribonuclease Inhibitor"/>
    <property type="match status" value="8"/>
</dbReference>
<dbReference type="PANTHER" id="PTHR33463:SF105">
    <property type="entry name" value="AND NB-ARC DOMAIN DISEASE RESISTANCE PROTEIN, PUTATIVE-RELATED"/>
    <property type="match status" value="1"/>
</dbReference>
<dbReference type="EMBL" id="CP144700">
    <property type="protein sequence ID" value="WVZ23461.1"/>
    <property type="molecule type" value="Genomic_DNA"/>
</dbReference>
<feature type="domain" description="Disease resistance protein At4g27190-like leucine-rich repeats" evidence="9">
    <location>
        <begin position="2298"/>
        <end position="2395"/>
    </location>
</feature>
<feature type="domain" description="Disease resistance protein At4g27190-like leucine-rich repeats" evidence="9">
    <location>
        <begin position="2426"/>
        <end position="2473"/>
    </location>
</feature>
<evidence type="ECO:0000256" key="3">
    <source>
        <dbReference type="ARBA" id="ARBA00022737"/>
    </source>
</evidence>
<comment type="similarity">
    <text evidence="1">Belongs to the disease resistance NB-LRR family.</text>
</comment>
<evidence type="ECO:0000259" key="9">
    <source>
        <dbReference type="Pfam" id="PF23247"/>
    </source>
</evidence>
<evidence type="ECO:0000313" key="11">
    <source>
        <dbReference type="Proteomes" id="UP001374535"/>
    </source>
</evidence>
<evidence type="ECO:0000256" key="5">
    <source>
        <dbReference type="ARBA" id="ARBA00022821"/>
    </source>
</evidence>
<feature type="coiled-coil region" evidence="7">
    <location>
        <begin position="3025"/>
        <end position="3059"/>
    </location>
</feature>
<feature type="domain" description="Disease resistance protein At4g27190-like leucine-rich repeats" evidence="9">
    <location>
        <begin position="941"/>
        <end position="1082"/>
    </location>
</feature>
<evidence type="ECO:0000313" key="10">
    <source>
        <dbReference type="EMBL" id="WVZ23461.1"/>
    </source>
</evidence>
<dbReference type="InterPro" id="IPR036388">
    <property type="entry name" value="WH-like_DNA-bd_sf"/>
</dbReference>
<dbReference type="GO" id="GO:0005524">
    <property type="term" value="F:ATP binding"/>
    <property type="evidence" value="ECO:0007669"/>
    <property type="project" value="UniProtKB-KW"/>
</dbReference>
<dbReference type="Gene3D" id="1.10.8.430">
    <property type="entry name" value="Helical domain of apoptotic protease-activating factors"/>
    <property type="match status" value="2"/>
</dbReference>
<dbReference type="InterPro" id="IPR002182">
    <property type="entry name" value="NB-ARC"/>
</dbReference>
<dbReference type="InterPro" id="IPR057135">
    <property type="entry name" value="At4g27190-like_LRR"/>
</dbReference>
<dbReference type="InterPro" id="IPR050905">
    <property type="entry name" value="Plant_NBS-LRR"/>
</dbReference>
<name>A0AAQ3SC17_VIGMU</name>
<evidence type="ECO:0000256" key="7">
    <source>
        <dbReference type="SAM" id="Coils"/>
    </source>
</evidence>
<keyword evidence="4" id="KW-0547">Nucleotide-binding</keyword>
<sequence>MDCLIHQFCQKLRYLRSFNNFVKKLEQEESDLILTRDGVQNSVEQVKRKTRETSELVNKWLQDAISDIGEVNQLLEEARTKKMCCFGYCPNWIWRYRTGKKLANKAFDLEKFIGEGKKYVSSDSIATLPSGTLDMLLEKFMTFESRQSIYEELLDAVKTNDVSMIGLYGMGGCGKTTLAMEIRKSVEAEHIFEKVLFVPVSSTVDVRKIQQKIASSLQFQFVETEEMHRAQILCLRLIREKNIFIILDNVWEKLDFGRIGIPSSQHHKGCKILITSRSEAVCSLMDCQRKIYLPILTDEEAWTLFQNKALIIEATSDTLKDLGRSISDECKGLPIAIAAVACSLKGKDETAWRVALNKLKHPEPINIERGWIDPYKCLQLSYDNLDTKEAKSLFMLCSVFPEDSEIPVEALTRCAIGLGVVGETLSYEEARKEVITAKIKLVSCCLLLIADHEGVKMHDIVRDVAHIIAQNENKMIKCEVEKDVTVEQNSVRYLWCAKISKDLDCSNLEFLCLRTKMKEFDGIFKRMGMLKVLIIDNDGDGKTPLPTISFKTLTNLRRLSILNCELSDFSFLSGLKNLQSLELYYCLLPSFPELQTDVAITLTTLKLLELNECDIKVKNFEVMKRIPLLEELYIIDIEGEWDANSGDNIEFFKTFSIPETLQRYGIVLGSDNFYHYNDGDIYIDGRTLLLNHFDISNEVIKGLAKNAKNLFVGNIDGGAKNMIPDIFEIEGGDLNELNTLEIIDSAGIKCLINTRSHSSEVVTLFSKLHSMRIDNMENLKAIWHCFLPANGSFENLEKLYLSCCPRLTSLFTYVVARSLVKLKILKISRCDELKHILTYDEKSHDAFITGHPIQIIEKDVEDKKLSNLVSPQPCFPKLEALHVDHCQKLKRFFSGYDSDHFPNLHLLAIKGLDLIIIPNIREIELKGFDNARYLFKLSIASLLTLEILRIEECGGLEHIIDTDYEYGKENMKAIFPNLRELSVRDCGQLKYIGHYPVANQDYRETHIHFSPLETLHLSRLPSFVSIYATNTLTVTCPSNNYFAFLNLGKLKIIECDSLEVVFSKSVLRCLPKLKLLKIRKCKELREIIGGDKNLSNIVSPQPCFPKLEALHVEDCHKLKRLFSGSAFNDLPNLHLLAINGAYELEVLVRCKEGKIKSRQSAYEQLLDAVKNNVSMIGLYGMGGCGKTTLAMEVKKFVEAEHLFEKVLFVPVSSTVEVWRIQEKIANSLQREIPETEEMRAIRLCSILTKEKSVLLILDDLWEKLDFGRIGIPSSEHRRGCKILITSRSEAVCTLMDCQRKICLPILTDEEAWTLFQNKALITEATSDTLKDLGRLISNECKGLPVAIAAVAFSLKGKAETVWRVALNKLRHSKLINIERGLTDPYKCLQLSYDNLNDEAKSLFLLCSVFPEDFEITVEVLTRCAIGLGVVGEVDSYEEARSEVIEAKIKLVSCCLLLDADDGCVKMHDKVRDVAHIIAENENKLIKCEVEKDVTVEQSSVTYLWCVKFPKDLDCSNLKFLYLETKMKEFDGIFKRMGMLKVLILVNDEDGKTPLSTISFKTLTNLRYLFIENYELSDFSFLSGMKNLQSLSLFGCLLPSFPELPTLKVLELNECDIKVKNFEVMKRIPLLEELYIIDIKGKRYANSEDNIEFFKTFTIPETLQRYGIVLGSFCFYNYNNRDIYIDGRTLLLNHFDISNEVIKDLAKKAKDLFVRNIHGGAKNMIPDIFEIKGGGLNELNTLEICDSKELECLIDTRSHSSEVVTLLSKLQTLRIDNMKNLKAIWPCFLPANGSFENLEKLYLSYCRSLTSLFTYVVARSLVKLKILQISTCDELKHILADDEKAEKSEDEFTSGHPVQIFQNLQEVEVYNCGELKHIFSTNIVGGLTQLKVLEITCCDKLEQIIGDIVPLTEQDRKEELDEIVEEGTLSSLASLKIIYRGKLGLIFTASIAKTLTSLEELYISYCQSLKYIVTHERVNKNQEESMVEDEHDCESDISIFQSLKKLHLSYCDLLEGIFPVSFVEELNDIRNKEAADLKDFSSRNNTQIELPALQELELHHIMLGSYDVICPSLRTLSLDIESYVRFFNINCLTDASAATKSDFIAIKISNSDFDSPVESVECLSELPRGLNLIMTHNIREIKLNGFDKARYLFKLSIVSSLMMLEILSIQECHGLEYIIDTDDEHGKENMKAIFPNLKELSVDKCFRLKYMIDQYDVANKDYKKIHIQFSALEILSLRNLPNFVSICSTNTVTVTWPSLKDCECYRCFYPFYSYVSCLTIPTNSRESIITSTKDSKGIQNHLPTLQTLNITFSDAEGIFCLNEDEMIGQQVSLRLEKLELEYLPKMTYIWVGPNNSLTLQHLTRLKIWKCERLEVIFPKSVVRSLPELNNITIKQCMELKQIVEEDRSNLLSIDGGSEVEEIIGCDKEPSKNYFALTNLEELEIIECAKLEVVFPKSVVRCLPKLKLLKIRECKELREIIEGDKNLSNIPCFPKLEALHVEDCHKLKRLFSESASNDLPNLHLLVINGANELEELVGCKQGMTKVELPRLKLLILTHLENFSQEIELHNLKNCIVYKCPKLSFTSTTSLEKLREDFPHKGKYYINQRVVARDPKLEEDIAWRQIDENSKRCSSGDIVEEGDGPKIILEEGSDLVDKEGKIGVVSIDHVLTPRNEEAEQEFVAEIFTSEIPRIATSLTNSQTVEKPTPSNTLVDPQKTSEPCLMKQKKPVGEIPKSIEQVALEETMTKNTNMAASSILSESATSKLDATSEIKSSQIEARIAKESEGLPKIIQNFGANDIRSLFAQVVVGKEEGDGPKISLEEGSNLVDKEGEIGVVSTDHVVAPRNEEPEQEFVTEVFTSEIPTIEKPTPSHLYIPVRETPSNSEIKSSQIEARIAKESEGLPKIIQNFGANDITSLFAPIVVGKEGEDKLVGKTLAELEKYLKMSLKDIVSSQTNSLCLLSALNFLSNLPFKDVKVSDGLKHIIDTMHQHFPTILFSFKQGFSTTKKLAKLEARANEVTIKKNFYDELQRKEVVLKKQIIRLKEEIRVSEVALSSLEDEKNKSIVETKEYKTELENARKDESQMLEVAQK</sequence>
<evidence type="ECO:0000256" key="4">
    <source>
        <dbReference type="ARBA" id="ARBA00022741"/>
    </source>
</evidence>
<feature type="domain" description="Disease resistance protein At4g27190-like leucine-rich repeats" evidence="9">
    <location>
        <begin position="1733"/>
        <end position="1832"/>
    </location>
</feature>
<dbReference type="InterPro" id="IPR027417">
    <property type="entry name" value="P-loop_NTPase"/>
</dbReference>
<protein>
    <recommendedName>
        <fullName evidence="12">NB-ARC domain-containing protein</fullName>
    </recommendedName>
</protein>
<dbReference type="InterPro" id="IPR042197">
    <property type="entry name" value="Apaf_helical"/>
</dbReference>
<evidence type="ECO:0000259" key="8">
    <source>
        <dbReference type="Pfam" id="PF00931"/>
    </source>
</evidence>
<feature type="domain" description="NB-ARC" evidence="8">
    <location>
        <begin position="152"/>
        <end position="310"/>
    </location>
</feature>
<dbReference type="GO" id="GO:0006952">
    <property type="term" value="P:defense response"/>
    <property type="evidence" value="ECO:0007669"/>
    <property type="project" value="UniProtKB-KW"/>
</dbReference>
<organism evidence="10 11">
    <name type="scientific">Vigna mungo</name>
    <name type="common">Black gram</name>
    <name type="synonym">Phaseolus mungo</name>
    <dbReference type="NCBI Taxonomy" id="3915"/>
    <lineage>
        <taxon>Eukaryota</taxon>
        <taxon>Viridiplantae</taxon>
        <taxon>Streptophyta</taxon>
        <taxon>Embryophyta</taxon>
        <taxon>Tracheophyta</taxon>
        <taxon>Spermatophyta</taxon>
        <taxon>Magnoliopsida</taxon>
        <taxon>eudicotyledons</taxon>
        <taxon>Gunneridae</taxon>
        <taxon>Pentapetalae</taxon>
        <taxon>rosids</taxon>
        <taxon>fabids</taxon>
        <taxon>Fabales</taxon>
        <taxon>Fabaceae</taxon>
        <taxon>Papilionoideae</taxon>
        <taxon>50 kb inversion clade</taxon>
        <taxon>NPAAA clade</taxon>
        <taxon>indigoferoid/millettioid clade</taxon>
        <taxon>Phaseoleae</taxon>
        <taxon>Vigna</taxon>
    </lineage>
</organism>
<dbReference type="PRINTS" id="PR00364">
    <property type="entry name" value="DISEASERSIST"/>
</dbReference>
<evidence type="ECO:0000256" key="1">
    <source>
        <dbReference type="ARBA" id="ARBA00008894"/>
    </source>
</evidence>
<keyword evidence="6" id="KW-0067">ATP-binding</keyword>
<keyword evidence="5" id="KW-0611">Plant defense</keyword>
<evidence type="ECO:0000256" key="2">
    <source>
        <dbReference type="ARBA" id="ARBA00022614"/>
    </source>
</evidence>